<keyword evidence="3" id="KW-0560">Oxidoreductase</keyword>
<proteinExistence type="predicted"/>
<dbReference type="EMBL" id="CP002048">
    <property type="protein sequence ID" value="ADI02158.1"/>
    <property type="molecule type" value="Genomic_DNA"/>
</dbReference>
<keyword evidence="1" id="KW-0004">4Fe-4S</keyword>
<reference evidence="8" key="1">
    <citation type="journal article" date="2010" name="Stand. Genomic Sci.">
        <title>Complete genome sequence of Syntrophothermus lipocalidus type strain (TGB-C1T).</title>
        <authorList>
            <consortium name="US DOE Joint Genome Institute (JGI-PGF)"/>
            <person name="Djao O."/>
            <person name="Zhang X."/>
            <person name="Lucas S."/>
            <person name="Lapidus A."/>
            <person name="Glavina Del Rio T."/>
            <person name="Nolan M."/>
            <person name="Tice H."/>
            <person name="Cheng J."/>
            <person name="Han C."/>
            <person name="Tapia R."/>
            <person name="Goodwin L."/>
            <person name="Pitluck S."/>
            <person name="Liolios K."/>
            <person name="Ivanova N."/>
            <person name="Mavromatis K."/>
            <person name="Mikhailova N."/>
            <person name="Ovchinnikova G."/>
            <person name="Pati A."/>
            <person name="Brambilla E."/>
            <person name="Chen A."/>
            <person name="Palaniappan K."/>
            <person name="Land M."/>
            <person name="Hauser L."/>
            <person name="Chang Y."/>
            <person name="Jeffries C."/>
            <person name="Rohde M."/>
            <person name="Sikorski J."/>
            <person name="Spring S."/>
            <person name="Goker M."/>
            <person name="Detter J."/>
            <person name="Woyke T."/>
            <person name="Bristow J."/>
            <person name="Eisen J."/>
            <person name="Markowitz V."/>
            <person name="Hugenholtz P."/>
            <person name="Kyrpides N."/>
            <person name="Klenk H."/>
        </authorList>
    </citation>
    <scope>NUCLEOTIDE SEQUENCE [LARGE SCALE GENOMIC DNA]</scope>
    <source>
        <strain evidence="8">DSM 12680 / TGB-C1</strain>
    </source>
</reference>
<evidence type="ECO:0000256" key="5">
    <source>
        <dbReference type="ARBA" id="ARBA00023014"/>
    </source>
</evidence>
<dbReference type="Pfam" id="PF13237">
    <property type="entry name" value="Fer4_10"/>
    <property type="match status" value="1"/>
</dbReference>
<keyword evidence="2" id="KW-0479">Metal-binding</keyword>
<evidence type="ECO:0000256" key="2">
    <source>
        <dbReference type="ARBA" id="ARBA00022723"/>
    </source>
</evidence>
<dbReference type="Gene3D" id="3.30.70.20">
    <property type="match status" value="1"/>
</dbReference>
<keyword evidence="5" id="KW-0411">Iron-sulfur</keyword>
<evidence type="ECO:0000256" key="1">
    <source>
        <dbReference type="ARBA" id="ARBA00022485"/>
    </source>
</evidence>
<sequence length="465" mass="51728">MGYYEEHKVNPRVLVWGGSQRAEKLARAIANQQPVVWAYRKPVPFSGRTVGIQTIWDKDLAYLKGKIGRFTVGLKGTEVEGVEVGAVILVPDPSRPVLNFPSCHEAAGYSVLVALMGVSRRTYSEALPEVLKLAERSRVWVVTDDIQTSFDGGEDLYTEARRRGVVFVRTDRVPSTIPIPGLGRRIEATVFDRDLGREVCLEADFLVAPVWVLGDDMSVYFSRLGLMDFDWGDYPGGTNREGIYIFPDPEGFMTEAEEETVIQALAAKVAVLARGRMRGEKRFEINAERCAYCLTCYRNCPHMAIEFRRDDRYANLYGEACFIDDLSCRGCGLCYALCPAQAITEIGTESLPKAKPAILACENAAGLVLKQAGTKYEYQLFPCAGAIGENEMLRVLAANGGKRDLWIVTCIKDKCEHGHQDMKLRGRVERLNKLLARLGIEARVNLMRMSAANSLSRFGVTGERT</sequence>
<evidence type="ECO:0000259" key="6">
    <source>
        <dbReference type="PROSITE" id="PS51379"/>
    </source>
</evidence>
<dbReference type="AlphaFoldDB" id="D7CN73"/>
<feature type="domain" description="4Fe-4S ferredoxin-type" evidence="6">
    <location>
        <begin position="281"/>
        <end position="310"/>
    </location>
</feature>
<reference evidence="7 8" key="2">
    <citation type="journal article" date="2010" name="Stand. Genomic Sci.">
        <title>Complete genome sequence of Syntrophothermus lipocalidus type strain (TGB-C1).</title>
        <authorList>
            <person name="Djao O.D."/>
            <person name="Zhang X."/>
            <person name="Lucas S."/>
            <person name="Lapidus A."/>
            <person name="Del Rio T.G."/>
            <person name="Nolan M."/>
            <person name="Tice H."/>
            <person name="Cheng J.F."/>
            <person name="Han C."/>
            <person name="Tapia R."/>
            <person name="Goodwin L."/>
            <person name="Pitluck S."/>
            <person name="Liolios K."/>
            <person name="Ivanova N."/>
            <person name="Mavromatis K."/>
            <person name="Mikhailova N."/>
            <person name="Ovchinnikova G."/>
            <person name="Pati A."/>
            <person name="Brambilla E."/>
            <person name="Chen A."/>
            <person name="Palaniappan K."/>
            <person name="Land M."/>
            <person name="Hauser L."/>
            <person name="Chang Y.J."/>
            <person name="Jeffries C.D."/>
            <person name="Rohde M."/>
            <person name="Sikorski J."/>
            <person name="Spring S."/>
            <person name="Goker M."/>
            <person name="Detter J.C."/>
            <person name="Woyke T."/>
            <person name="Bristow J."/>
            <person name="Eisen J.A."/>
            <person name="Markowitz V."/>
            <person name="Hugenholtz P."/>
            <person name="Kyrpides N.C."/>
            <person name="Klenk H.P."/>
        </authorList>
    </citation>
    <scope>NUCLEOTIDE SEQUENCE [LARGE SCALE GENOMIC DNA]</scope>
    <source>
        <strain evidence="8">DSM 12680 / TGB-C1</strain>
    </source>
</reference>
<keyword evidence="8" id="KW-1185">Reference proteome</keyword>
<dbReference type="SUPFAM" id="SSF54862">
    <property type="entry name" value="4Fe-4S ferredoxins"/>
    <property type="match status" value="1"/>
</dbReference>
<keyword evidence="4" id="KW-0408">Iron</keyword>
<dbReference type="PANTHER" id="PTHR43687:SF1">
    <property type="entry name" value="FERREDOXIN III"/>
    <property type="match status" value="1"/>
</dbReference>
<dbReference type="GO" id="GO:0016491">
    <property type="term" value="F:oxidoreductase activity"/>
    <property type="evidence" value="ECO:0007669"/>
    <property type="project" value="UniProtKB-KW"/>
</dbReference>
<dbReference type="Proteomes" id="UP000000378">
    <property type="component" value="Chromosome"/>
</dbReference>
<gene>
    <name evidence="7" type="ordered locus">Slip_1395</name>
</gene>
<dbReference type="InterPro" id="IPR017896">
    <property type="entry name" value="4Fe4S_Fe-S-bd"/>
</dbReference>
<organism evidence="7 8">
    <name type="scientific">Syntrophothermus lipocalidus (strain DSM 12680 / TGB-C1)</name>
    <dbReference type="NCBI Taxonomy" id="643648"/>
    <lineage>
        <taxon>Bacteria</taxon>
        <taxon>Bacillati</taxon>
        <taxon>Bacillota</taxon>
        <taxon>Clostridia</taxon>
        <taxon>Eubacteriales</taxon>
        <taxon>Syntrophomonadaceae</taxon>
        <taxon>Syntrophothermus</taxon>
    </lineage>
</organism>
<dbReference type="GO" id="GO:0046872">
    <property type="term" value="F:metal ion binding"/>
    <property type="evidence" value="ECO:0007669"/>
    <property type="project" value="UniProtKB-KW"/>
</dbReference>
<dbReference type="PROSITE" id="PS00198">
    <property type="entry name" value="4FE4S_FER_1"/>
    <property type="match status" value="1"/>
</dbReference>
<dbReference type="eggNOG" id="COG1908">
    <property type="taxonomic scope" value="Bacteria"/>
</dbReference>
<dbReference type="KEGG" id="slp:Slip_1395"/>
<accession>D7CN73</accession>
<protein>
    <submittedName>
        <fullName evidence="7">4Fe-4S ferredoxin iron-sulfur binding domain protein</fullName>
    </submittedName>
</protein>
<dbReference type="STRING" id="643648.Slip_1395"/>
<dbReference type="GO" id="GO:0051539">
    <property type="term" value="F:4 iron, 4 sulfur cluster binding"/>
    <property type="evidence" value="ECO:0007669"/>
    <property type="project" value="UniProtKB-KW"/>
</dbReference>
<dbReference type="PANTHER" id="PTHR43687">
    <property type="entry name" value="ADENYLYLSULFATE REDUCTASE, BETA SUBUNIT"/>
    <property type="match status" value="1"/>
</dbReference>
<dbReference type="PROSITE" id="PS51379">
    <property type="entry name" value="4FE4S_FER_2"/>
    <property type="match status" value="2"/>
</dbReference>
<dbReference type="HOGENOM" id="CLU_023616_0_0_9"/>
<evidence type="ECO:0000256" key="3">
    <source>
        <dbReference type="ARBA" id="ARBA00023002"/>
    </source>
</evidence>
<evidence type="ECO:0000313" key="8">
    <source>
        <dbReference type="Proteomes" id="UP000000378"/>
    </source>
</evidence>
<dbReference type="eggNOG" id="COG4231">
    <property type="taxonomic scope" value="Bacteria"/>
</dbReference>
<evidence type="ECO:0000256" key="4">
    <source>
        <dbReference type="ARBA" id="ARBA00023004"/>
    </source>
</evidence>
<name>D7CN73_SYNLT</name>
<dbReference type="Pfam" id="PF02662">
    <property type="entry name" value="FlpD"/>
    <property type="match status" value="1"/>
</dbReference>
<dbReference type="InterPro" id="IPR003813">
    <property type="entry name" value="MvhD/FlpD"/>
</dbReference>
<feature type="domain" description="4Fe-4S ferredoxin-type" evidence="6">
    <location>
        <begin position="319"/>
        <end position="349"/>
    </location>
</feature>
<dbReference type="InterPro" id="IPR050572">
    <property type="entry name" value="Fe-S_Ferredoxin"/>
</dbReference>
<evidence type="ECO:0000313" key="7">
    <source>
        <dbReference type="EMBL" id="ADI02158.1"/>
    </source>
</evidence>
<dbReference type="InterPro" id="IPR017900">
    <property type="entry name" value="4Fe4S_Fe_S_CS"/>
</dbReference>